<dbReference type="AlphaFoldDB" id="D6WT15"/>
<dbReference type="SUPFAM" id="SSF100910">
    <property type="entry name" value="Chemosensory protein Csp2"/>
    <property type="match status" value="1"/>
</dbReference>
<keyword evidence="3" id="KW-1185">Reference proteome</keyword>
<dbReference type="InterPro" id="IPR036682">
    <property type="entry name" value="OS_D_A10/PebIII_sf"/>
</dbReference>
<gene>
    <name evidence="2" type="primary">TcCSP7I</name>
    <name evidence="2" type="ORF">TcasGA2_TC010151</name>
</gene>
<name>D6WT15_TRICA</name>
<dbReference type="PhylomeDB" id="D6WT15"/>
<dbReference type="PANTHER" id="PTHR11257:SF12">
    <property type="entry name" value="EJACULATORY BULB-SPECIFIC PROTEIN 3-RELATED"/>
    <property type="match status" value="1"/>
</dbReference>
<dbReference type="EMBL" id="KQ971354">
    <property type="protein sequence ID" value="EFA07552.1"/>
    <property type="molecule type" value="Genomic_DNA"/>
</dbReference>
<sequence length="121" mass="13948">MKLFVINFILMSLVYMSFGASVPYETVDIDKLLADDKMVTEYMACLRGEGPCNPAEKDLEEHIPLVLGNYCADCNDKQKNFVIKLATFVIKNRFDEWRQVQKRFDPDLSHADDFNKFILGS</sequence>
<feature type="chain" id="PRO_5003089574" evidence="1">
    <location>
        <begin position="20"/>
        <end position="121"/>
    </location>
</feature>
<dbReference type="KEGG" id="tca:103313838"/>
<dbReference type="SMR" id="D6WT15"/>
<dbReference type="Proteomes" id="UP000007266">
    <property type="component" value="Linkage group 7"/>
</dbReference>
<dbReference type="OrthoDB" id="6344725at2759"/>
<dbReference type="GeneID" id="103313838"/>
<organism evidence="2 3">
    <name type="scientific">Tribolium castaneum</name>
    <name type="common">Red flour beetle</name>
    <dbReference type="NCBI Taxonomy" id="7070"/>
    <lineage>
        <taxon>Eukaryota</taxon>
        <taxon>Metazoa</taxon>
        <taxon>Ecdysozoa</taxon>
        <taxon>Arthropoda</taxon>
        <taxon>Hexapoda</taxon>
        <taxon>Insecta</taxon>
        <taxon>Pterygota</taxon>
        <taxon>Neoptera</taxon>
        <taxon>Endopterygota</taxon>
        <taxon>Coleoptera</taxon>
        <taxon>Polyphaga</taxon>
        <taxon>Cucujiformia</taxon>
        <taxon>Tenebrionidae</taxon>
        <taxon>Tenebrionidae incertae sedis</taxon>
        <taxon>Tribolium</taxon>
    </lineage>
</organism>
<evidence type="ECO:0000256" key="1">
    <source>
        <dbReference type="SAM" id="SignalP"/>
    </source>
</evidence>
<proteinExistence type="predicted"/>
<keyword evidence="1" id="KW-0732">Signal</keyword>
<protein>
    <submittedName>
        <fullName evidence="2">Chemosensory protein 10</fullName>
    </submittedName>
</protein>
<reference evidence="2 3" key="2">
    <citation type="journal article" date="2010" name="Nucleic Acids Res.">
        <title>BeetleBase in 2010: revisions to provide comprehensive genomic information for Tribolium castaneum.</title>
        <authorList>
            <person name="Kim H.S."/>
            <person name="Murphy T."/>
            <person name="Xia J."/>
            <person name="Caragea D."/>
            <person name="Park Y."/>
            <person name="Beeman R.W."/>
            <person name="Lorenzen M.D."/>
            <person name="Butcher S."/>
            <person name="Manak J.R."/>
            <person name="Brown S.J."/>
        </authorList>
    </citation>
    <scope>GENOME REANNOTATION</scope>
    <source>
        <strain evidence="2 3">Georgia GA2</strain>
    </source>
</reference>
<dbReference type="InterPro" id="IPR005055">
    <property type="entry name" value="A10/PebIII"/>
</dbReference>
<feature type="signal peptide" evidence="1">
    <location>
        <begin position="1"/>
        <end position="19"/>
    </location>
</feature>
<evidence type="ECO:0000313" key="2">
    <source>
        <dbReference type="EMBL" id="EFA07552.1"/>
    </source>
</evidence>
<evidence type="ECO:0000313" key="3">
    <source>
        <dbReference type="Proteomes" id="UP000007266"/>
    </source>
</evidence>
<dbReference type="Gene3D" id="1.10.2080.10">
    <property type="entry name" value="Insect odorant-binding protein A10/Ejaculatory bulb-specific protein 3"/>
    <property type="match status" value="1"/>
</dbReference>
<dbReference type="PANTHER" id="PTHR11257">
    <property type="entry name" value="CHEMOSENSORY PROTEIN-RELATED"/>
    <property type="match status" value="1"/>
</dbReference>
<accession>D6WT15</accession>
<dbReference type="Pfam" id="PF03392">
    <property type="entry name" value="OS-D"/>
    <property type="match status" value="1"/>
</dbReference>
<reference evidence="2 3" key="1">
    <citation type="journal article" date="2008" name="Nature">
        <title>The genome of the model beetle and pest Tribolium castaneum.</title>
        <authorList>
            <consortium name="Tribolium Genome Sequencing Consortium"/>
            <person name="Richards S."/>
            <person name="Gibbs R.A."/>
            <person name="Weinstock G.M."/>
            <person name="Brown S.J."/>
            <person name="Denell R."/>
            <person name="Beeman R.W."/>
            <person name="Gibbs R."/>
            <person name="Beeman R.W."/>
            <person name="Brown S.J."/>
            <person name="Bucher G."/>
            <person name="Friedrich M."/>
            <person name="Grimmelikhuijzen C.J."/>
            <person name="Klingler M."/>
            <person name="Lorenzen M."/>
            <person name="Richards S."/>
            <person name="Roth S."/>
            <person name="Schroder R."/>
            <person name="Tautz D."/>
            <person name="Zdobnov E.M."/>
            <person name="Muzny D."/>
            <person name="Gibbs R.A."/>
            <person name="Weinstock G.M."/>
            <person name="Attaway T."/>
            <person name="Bell S."/>
            <person name="Buhay C.J."/>
            <person name="Chandrabose M.N."/>
            <person name="Chavez D."/>
            <person name="Clerk-Blankenburg K.P."/>
            <person name="Cree A."/>
            <person name="Dao M."/>
            <person name="Davis C."/>
            <person name="Chacko J."/>
            <person name="Dinh H."/>
            <person name="Dugan-Rocha S."/>
            <person name="Fowler G."/>
            <person name="Garner T.T."/>
            <person name="Garnes J."/>
            <person name="Gnirke A."/>
            <person name="Hawes A."/>
            <person name="Hernandez J."/>
            <person name="Hines S."/>
            <person name="Holder M."/>
            <person name="Hume J."/>
            <person name="Jhangiani S.N."/>
            <person name="Joshi V."/>
            <person name="Khan Z.M."/>
            <person name="Jackson L."/>
            <person name="Kovar C."/>
            <person name="Kowis A."/>
            <person name="Lee S."/>
            <person name="Lewis L.R."/>
            <person name="Margolis J."/>
            <person name="Morgan M."/>
            <person name="Nazareth L.V."/>
            <person name="Nguyen N."/>
            <person name="Okwuonu G."/>
            <person name="Parker D."/>
            <person name="Richards S."/>
            <person name="Ruiz S.J."/>
            <person name="Santibanez J."/>
            <person name="Savard J."/>
            <person name="Scherer S.E."/>
            <person name="Schneider B."/>
            <person name="Sodergren E."/>
            <person name="Tautz D."/>
            <person name="Vattahil S."/>
            <person name="Villasana D."/>
            <person name="White C.S."/>
            <person name="Wright R."/>
            <person name="Park Y."/>
            <person name="Beeman R.W."/>
            <person name="Lord J."/>
            <person name="Oppert B."/>
            <person name="Lorenzen M."/>
            <person name="Brown S."/>
            <person name="Wang L."/>
            <person name="Savard J."/>
            <person name="Tautz D."/>
            <person name="Richards S."/>
            <person name="Weinstock G."/>
            <person name="Gibbs R.A."/>
            <person name="Liu Y."/>
            <person name="Worley K."/>
            <person name="Weinstock G."/>
            <person name="Elsik C.G."/>
            <person name="Reese J.T."/>
            <person name="Elhaik E."/>
            <person name="Landan G."/>
            <person name="Graur D."/>
            <person name="Arensburger P."/>
            <person name="Atkinson P."/>
            <person name="Beeman R.W."/>
            <person name="Beidler J."/>
            <person name="Brown S.J."/>
            <person name="Demuth J.P."/>
            <person name="Drury D.W."/>
            <person name="Du Y.Z."/>
            <person name="Fujiwara H."/>
            <person name="Lorenzen M."/>
            <person name="Maselli V."/>
            <person name="Osanai M."/>
            <person name="Park Y."/>
            <person name="Robertson H.M."/>
            <person name="Tu Z."/>
            <person name="Wang J.J."/>
            <person name="Wang S."/>
            <person name="Richards S."/>
            <person name="Song H."/>
            <person name="Zhang L."/>
            <person name="Sodergren E."/>
            <person name="Werner D."/>
            <person name="Stanke M."/>
            <person name="Morgenstern B."/>
            <person name="Solovyev V."/>
            <person name="Kosarev P."/>
            <person name="Brown G."/>
            <person name="Chen H.C."/>
            <person name="Ermolaeva O."/>
            <person name="Hlavina W."/>
            <person name="Kapustin Y."/>
            <person name="Kiryutin B."/>
            <person name="Kitts P."/>
            <person name="Maglott D."/>
            <person name="Pruitt K."/>
            <person name="Sapojnikov V."/>
            <person name="Souvorov A."/>
            <person name="Mackey A.J."/>
            <person name="Waterhouse R.M."/>
            <person name="Wyder S."/>
            <person name="Zdobnov E.M."/>
            <person name="Zdobnov E.M."/>
            <person name="Wyder S."/>
            <person name="Kriventseva E.V."/>
            <person name="Kadowaki T."/>
            <person name="Bork P."/>
            <person name="Aranda M."/>
            <person name="Bao R."/>
            <person name="Beermann A."/>
            <person name="Berns N."/>
            <person name="Bolognesi R."/>
            <person name="Bonneton F."/>
            <person name="Bopp D."/>
            <person name="Brown S.J."/>
            <person name="Bucher G."/>
            <person name="Butts T."/>
            <person name="Chaumot A."/>
            <person name="Denell R.E."/>
            <person name="Ferrier D.E."/>
            <person name="Friedrich M."/>
            <person name="Gordon C.M."/>
            <person name="Jindra M."/>
            <person name="Klingler M."/>
            <person name="Lan Q."/>
            <person name="Lattorff H.M."/>
            <person name="Laudet V."/>
            <person name="von Levetsow C."/>
            <person name="Liu Z."/>
            <person name="Lutz R."/>
            <person name="Lynch J.A."/>
            <person name="da Fonseca R.N."/>
            <person name="Posnien N."/>
            <person name="Reuter R."/>
            <person name="Roth S."/>
            <person name="Savard J."/>
            <person name="Schinko J.B."/>
            <person name="Schmitt C."/>
            <person name="Schoppmeier M."/>
            <person name="Schroder R."/>
            <person name="Shippy T.D."/>
            <person name="Simonnet F."/>
            <person name="Marques-Souza H."/>
            <person name="Tautz D."/>
            <person name="Tomoyasu Y."/>
            <person name="Trauner J."/>
            <person name="Van der Zee M."/>
            <person name="Vervoort M."/>
            <person name="Wittkopp N."/>
            <person name="Wimmer E.A."/>
            <person name="Yang X."/>
            <person name="Jones A.K."/>
            <person name="Sattelle D.B."/>
            <person name="Ebert P.R."/>
            <person name="Nelson D."/>
            <person name="Scott J.G."/>
            <person name="Beeman R.W."/>
            <person name="Muthukrishnan S."/>
            <person name="Kramer K.J."/>
            <person name="Arakane Y."/>
            <person name="Beeman R.W."/>
            <person name="Zhu Q."/>
            <person name="Hogenkamp D."/>
            <person name="Dixit R."/>
            <person name="Oppert B."/>
            <person name="Jiang H."/>
            <person name="Zou Z."/>
            <person name="Marshall J."/>
            <person name="Elpidina E."/>
            <person name="Vinokurov K."/>
            <person name="Oppert C."/>
            <person name="Zou Z."/>
            <person name="Evans J."/>
            <person name="Lu Z."/>
            <person name="Zhao P."/>
            <person name="Sumathipala N."/>
            <person name="Altincicek B."/>
            <person name="Vilcinskas A."/>
            <person name="Williams M."/>
            <person name="Hultmark D."/>
            <person name="Hetru C."/>
            <person name="Jiang H."/>
            <person name="Grimmelikhuijzen C.J."/>
            <person name="Hauser F."/>
            <person name="Cazzamali G."/>
            <person name="Williamson M."/>
            <person name="Park Y."/>
            <person name="Li B."/>
            <person name="Tanaka Y."/>
            <person name="Predel R."/>
            <person name="Neupert S."/>
            <person name="Schachtner J."/>
            <person name="Verleyen P."/>
            <person name="Raible F."/>
            <person name="Bork P."/>
            <person name="Friedrich M."/>
            <person name="Walden K.K."/>
            <person name="Robertson H.M."/>
            <person name="Angeli S."/>
            <person name="Foret S."/>
            <person name="Bucher G."/>
            <person name="Schuetz S."/>
            <person name="Maleszka R."/>
            <person name="Wimmer E.A."/>
            <person name="Beeman R.W."/>
            <person name="Lorenzen M."/>
            <person name="Tomoyasu Y."/>
            <person name="Miller S.C."/>
            <person name="Grossmann D."/>
            <person name="Bucher G."/>
        </authorList>
    </citation>
    <scope>NUCLEOTIDE SEQUENCE [LARGE SCALE GENOMIC DNA]</scope>
    <source>
        <strain evidence="2 3">Georgia GA2</strain>
    </source>
</reference>
<dbReference type="HOGENOM" id="CLU_126727_0_0_1"/>
<dbReference type="InParanoid" id="D6WT15"/>